<dbReference type="Proteomes" id="UP000261380">
    <property type="component" value="Unplaced"/>
</dbReference>
<dbReference type="STRING" id="32473.ENSXCOP00000003277"/>
<keyword evidence="1" id="KW-0472">Membrane</keyword>
<keyword evidence="3" id="KW-1185">Reference proteome</keyword>
<dbReference type="Ensembl" id="ENSXCOT00000003315.1">
    <property type="protein sequence ID" value="ENSXCOP00000003277.1"/>
    <property type="gene ID" value="ENSXCOG00000002585.1"/>
</dbReference>
<keyword evidence="1" id="KW-0812">Transmembrane</keyword>
<dbReference type="AlphaFoldDB" id="A0A3B5KXJ8"/>
<sequence length="113" mass="12906">AIYTRLEYSERSNSYSEISSKELEVNFIEVSAFVASCSKTCVSADRMNKYLTISMSSLTYHVLILFSCILPGFFEDAKSDFQQALKLDANFEDAKMSLQQTLLDQQEKLNRGY</sequence>
<evidence type="ECO:0000313" key="2">
    <source>
        <dbReference type="Ensembl" id="ENSXCOP00000003277.1"/>
    </source>
</evidence>
<evidence type="ECO:0000256" key="1">
    <source>
        <dbReference type="SAM" id="Phobius"/>
    </source>
</evidence>
<feature type="transmembrane region" description="Helical" evidence="1">
    <location>
        <begin position="53"/>
        <end position="74"/>
    </location>
</feature>
<proteinExistence type="predicted"/>
<reference evidence="2" key="1">
    <citation type="submission" date="2025-08" db="UniProtKB">
        <authorList>
            <consortium name="Ensembl"/>
        </authorList>
    </citation>
    <scope>IDENTIFICATION</scope>
</reference>
<keyword evidence="1" id="KW-1133">Transmembrane helix</keyword>
<accession>A0A3B5KXJ8</accession>
<protein>
    <submittedName>
        <fullName evidence="2">Uncharacterized protein</fullName>
    </submittedName>
</protein>
<organism evidence="2 3">
    <name type="scientific">Xiphophorus couchianus</name>
    <name type="common">Monterrey platyfish</name>
    <dbReference type="NCBI Taxonomy" id="32473"/>
    <lineage>
        <taxon>Eukaryota</taxon>
        <taxon>Metazoa</taxon>
        <taxon>Chordata</taxon>
        <taxon>Craniata</taxon>
        <taxon>Vertebrata</taxon>
        <taxon>Euteleostomi</taxon>
        <taxon>Actinopterygii</taxon>
        <taxon>Neopterygii</taxon>
        <taxon>Teleostei</taxon>
        <taxon>Neoteleostei</taxon>
        <taxon>Acanthomorphata</taxon>
        <taxon>Ovalentaria</taxon>
        <taxon>Atherinomorphae</taxon>
        <taxon>Cyprinodontiformes</taxon>
        <taxon>Poeciliidae</taxon>
        <taxon>Poeciliinae</taxon>
        <taxon>Xiphophorus</taxon>
    </lineage>
</organism>
<reference evidence="2" key="2">
    <citation type="submission" date="2025-09" db="UniProtKB">
        <authorList>
            <consortium name="Ensembl"/>
        </authorList>
    </citation>
    <scope>IDENTIFICATION</scope>
</reference>
<name>A0A3B5KXJ8_9TELE</name>
<evidence type="ECO:0000313" key="3">
    <source>
        <dbReference type="Proteomes" id="UP000261380"/>
    </source>
</evidence>